<dbReference type="InterPro" id="IPR011009">
    <property type="entry name" value="Kinase-like_dom_sf"/>
</dbReference>
<reference evidence="8 9" key="1">
    <citation type="submission" date="2007-06" db="EMBL/GenBank/DDBJ databases">
        <authorList>
            <person name="Shimkets L."/>
            <person name="Ferriera S."/>
            <person name="Johnson J."/>
            <person name="Kravitz S."/>
            <person name="Beeson K."/>
            <person name="Sutton G."/>
            <person name="Rogers Y.-H."/>
            <person name="Friedman R."/>
            <person name="Frazier M."/>
            <person name="Venter J.C."/>
        </authorList>
    </citation>
    <scope>NUCLEOTIDE SEQUENCE [LARGE SCALE GENOMIC DNA]</scope>
    <source>
        <strain evidence="8 9">SIR-1</strain>
    </source>
</reference>
<feature type="non-terminal residue" evidence="8">
    <location>
        <position position="485"/>
    </location>
</feature>
<gene>
    <name evidence="8" type="ORF">PPSIR1_07533</name>
</gene>
<evidence type="ECO:0000256" key="5">
    <source>
        <dbReference type="PROSITE-ProRule" id="PRU10141"/>
    </source>
</evidence>
<dbReference type="Pfam" id="PF13191">
    <property type="entry name" value="AAA_16"/>
    <property type="match status" value="1"/>
</dbReference>
<dbReference type="RefSeq" id="WP_006974619.1">
    <property type="nucleotide sequence ID" value="NZ_ABCS01000070.1"/>
</dbReference>
<dbReference type="Gene3D" id="1.10.510.10">
    <property type="entry name" value="Transferase(Phosphotransferase) domain 1"/>
    <property type="match status" value="1"/>
</dbReference>
<dbReference type="SUPFAM" id="SSF56112">
    <property type="entry name" value="Protein kinase-like (PK-like)"/>
    <property type="match status" value="1"/>
</dbReference>
<dbReference type="InterPro" id="IPR008271">
    <property type="entry name" value="Ser/Thr_kinase_AS"/>
</dbReference>
<accession>A6GD28</accession>
<feature type="binding site" evidence="5">
    <location>
        <position position="139"/>
    </location>
    <ligand>
        <name>ATP</name>
        <dbReference type="ChEBI" id="CHEBI:30616"/>
    </ligand>
</feature>
<dbReference type="Gene3D" id="3.30.200.20">
    <property type="entry name" value="Phosphorylase Kinase, domain 1"/>
    <property type="match status" value="1"/>
</dbReference>
<comment type="caution">
    <text evidence="8">The sequence shown here is derived from an EMBL/GenBank/DDBJ whole genome shotgun (WGS) entry which is preliminary data.</text>
</comment>
<keyword evidence="4 5" id="KW-0067">ATP-binding</keyword>
<evidence type="ECO:0000313" key="8">
    <source>
        <dbReference type="EMBL" id="EDM76186.1"/>
    </source>
</evidence>
<proteinExistence type="predicted"/>
<dbReference type="GO" id="GO:0005524">
    <property type="term" value="F:ATP binding"/>
    <property type="evidence" value="ECO:0007669"/>
    <property type="project" value="UniProtKB-UniRule"/>
</dbReference>
<evidence type="ECO:0000256" key="1">
    <source>
        <dbReference type="ARBA" id="ARBA00022679"/>
    </source>
</evidence>
<feature type="domain" description="Protein kinase" evidence="7">
    <location>
        <begin position="110"/>
        <end position="381"/>
    </location>
</feature>
<protein>
    <submittedName>
        <fullName evidence="8">Serine/threonine protein kinase</fullName>
    </submittedName>
</protein>
<evidence type="ECO:0000313" key="9">
    <source>
        <dbReference type="Proteomes" id="UP000005801"/>
    </source>
</evidence>
<dbReference type="Pfam" id="PF00069">
    <property type="entry name" value="Pkinase"/>
    <property type="match status" value="1"/>
</dbReference>
<dbReference type="EMBL" id="ABCS01000070">
    <property type="protein sequence ID" value="EDM76186.1"/>
    <property type="molecule type" value="Genomic_DNA"/>
</dbReference>
<dbReference type="Proteomes" id="UP000005801">
    <property type="component" value="Unassembled WGS sequence"/>
</dbReference>
<dbReference type="PROSITE" id="PS00107">
    <property type="entry name" value="PROTEIN_KINASE_ATP"/>
    <property type="match status" value="1"/>
</dbReference>
<dbReference type="STRING" id="391625.PPSIR1_07533"/>
<keyword evidence="3 8" id="KW-0418">Kinase</keyword>
<dbReference type="PROSITE" id="PS50011">
    <property type="entry name" value="PROTEIN_KINASE_DOM"/>
    <property type="match status" value="1"/>
</dbReference>
<dbReference type="PANTHER" id="PTHR43289:SF6">
    <property type="entry name" value="SERINE_THREONINE-PROTEIN KINASE NEKL-3"/>
    <property type="match status" value="1"/>
</dbReference>
<dbReference type="AlphaFoldDB" id="A6GD28"/>
<keyword evidence="1" id="KW-0808">Transferase</keyword>
<evidence type="ECO:0000256" key="6">
    <source>
        <dbReference type="SAM" id="MobiDB-lite"/>
    </source>
</evidence>
<evidence type="ECO:0000259" key="7">
    <source>
        <dbReference type="PROSITE" id="PS50011"/>
    </source>
</evidence>
<dbReference type="CDD" id="cd14014">
    <property type="entry name" value="STKc_PknB_like"/>
    <property type="match status" value="1"/>
</dbReference>
<dbReference type="PROSITE" id="PS00108">
    <property type="entry name" value="PROTEIN_KINASE_ST"/>
    <property type="match status" value="1"/>
</dbReference>
<name>A6GD28_9BACT</name>
<dbReference type="SMART" id="SM00220">
    <property type="entry name" value="S_TKc"/>
    <property type="match status" value="1"/>
</dbReference>
<dbReference type="eggNOG" id="COG0515">
    <property type="taxonomic scope" value="Bacteria"/>
</dbReference>
<keyword evidence="8" id="KW-0723">Serine/threonine-protein kinase</keyword>
<dbReference type="InterPro" id="IPR000719">
    <property type="entry name" value="Prot_kinase_dom"/>
</dbReference>
<dbReference type="GO" id="GO:0004674">
    <property type="term" value="F:protein serine/threonine kinase activity"/>
    <property type="evidence" value="ECO:0007669"/>
    <property type="project" value="UniProtKB-KW"/>
</dbReference>
<evidence type="ECO:0000256" key="4">
    <source>
        <dbReference type="ARBA" id="ARBA00022840"/>
    </source>
</evidence>
<keyword evidence="2 5" id="KW-0547">Nucleotide-binding</keyword>
<evidence type="ECO:0000256" key="3">
    <source>
        <dbReference type="ARBA" id="ARBA00022777"/>
    </source>
</evidence>
<feature type="region of interest" description="Disordered" evidence="6">
    <location>
        <begin position="1"/>
        <end position="83"/>
    </location>
</feature>
<sequence length="485" mass="51762">MPEPSNRLSPRTRPSRARGEADDAGETVDAAPGDGSGALGSTLDANPGADPDAEAEPAPGASLDFVDGGPPAGYDSQETLEAPPESTIEGIELMGSPPRRVGPGATLGGYRIDRRLGAGGMGEVFLAQRLSDQRRFALKVLSQTHAARLYRFKREFRALADVRHDNLVALEELVVMPDGRAFFTMEVVEGVAFVDYVRQGVGNGQLPNLVRLNRALRQLITGVRHLHRAGFVHRDLKPSNVLITREGRVVILDFGLISELAQPSHPSSDEGMTRDGQIMGTPAYMAPEQAGEANHGPPVDYYAVGVMLFECLTGTLPFRGQILDILIDKRHGSVPSLRERLHESAPSSKTFEALEDLCRRALSPAPGERPKAEAWLAALGVAGSPSPASASAPRAASGNQAPFVGREAELAVLRDALATIRSRLEPVAVHIRGDSGLGKSALVLRFLDQARAEAPGLAVLRGRCLERESVPYKGIDAVVDALAVY</sequence>
<evidence type="ECO:0000256" key="2">
    <source>
        <dbReference type="ARBA" id="ARBA00022741"/>
    </source>
</evidence>
<dbReference type="OrthoDB" id="5476445at2"/>
<keyword evidence="9" id="KW-1185">Reference proteome</keyword>
<dbReference type="PANTHER" id="PTHR43289">
    <property type="entry name" value="MITOGEN-ACTIVATED PROTEIN KINASE KINASE KINASE 20-RELATED"/>
    <property type="match status" value="1"/>
</dbReference>
<dbReference type="InterPro" id="IPR041664">
    <property type="entry name" value="AAA_16"/>
</dbReference>
<dbReference type="InterPro" id="IPR017441">
    <property type="entry name" value="Protein_kinase_ATP_BS"/>
</dbReference>
<organism evidence="8 9">
    <name type="scientific">Plesiocystis pacifica SIR-1</name>
    <dbReference type="NCBI Taxonomy" id="391625"/>
    <lineage>
        <taxon>Bacteria</taxon>
        <taxon>Pseudomonadati</taxon>
        <taxon>Myxococcota</taxon>
        <taxon>Polyangia</taxon>
        <taxon>Nannocystales</taxon>
        <taxon>Nannocystaceae</taxon>
        <taxon>Plesiocystis</taxon>
    </lineage>
</organism>